<feature type="binding site" evidence="2">
    <location>
        <begin position="33"/>
        <end position="36"/>
    </location>
    <ligand>
        <name>substrate</name>
    </ligand>
</feature>
<feature type="binding site" evidence="2">
    <location>
        <position position="49"/>
    </location>
    <ligand>
        <name>substrate</name>
    </ligand>
</feature>
<dbReference type="PROSITE" id="PS01066">
    <property type="entry name" value="UPP_SYNTHASE"/>
    <property type="match status" value="1"/>
</dbReference>
<dbReference type="CDD" id="cd00475">
    <property type="entry name" value="Cis_IPPS"/>
    <property type="match status" value="1"/>
</dbReference>
<feature type="binding site" evidence="2">
    <location>
        <position position="37"/>
    </location>
    <ligand>
        <name>substrate</name>
    </ligand>
</feature>
<dbReference type="Gene3D" id="3.40.1180.10">
    <property type="entry name" value="Decaprenyl diphosphate synthase-like"/>
    <property type="match status" value="1"/>
</dbReference>
<sequence length="258" mass="29620">MYLQKLRYSEKTGMKEELDRNRIPRHIAIIMDGNGRWAKKKGAMRIFGHHHAIKAVRDAIEGANNLGVKYLTLFSFSTENWSRPKDEVEGLMALLVKTIANEVPMMMKNNIVMESIGDIECLPQSAYNQLIEAKEKTASNTGLKLVLALSYSGQWELTQAARRIAQKVSEGKLKVEDITQDVFADHLETRGIPDPELMIRTSGEFRLSNFLLWQLAYTELHFTPVLWPDFREKHLIAAILDYQKRERRFGKTGEQVKS</sequence>
<evidence type="ECO:0000313" key="4">
    <source>
        <dbReference type="Proteomes" id="UP000664480"/>
    </source>
</evidence>
<gene>
    <name evidence="3" type="ORF">J0A69_01530</name>
</gene>
<evidence type="ECO:0000313" key="3">
    <source>
        <dbReference type="EMBL" id="MBN7814083.1"/>
    </source>
</evidence>
<comment type="subunit">
    <text evidence="2">Homodimer.</text>
</comment>
<name>A0ABS3CAK2_9BACT</name>
<dbReference type="NCBIfam" id="NF011405">
    <property type="entry name" value="PRK14830.1"/>
    <property type="match status" value="1"/>
</dbReference>
<feature type="binding site" evidence="2">
    <location>
        <position position="81"/>
    </location>
    <ligand>
        <name>substrate</name>
    </ligand>
</feature>
<feature type="binding site" evidence="2">
    <location>
        <position position="200"/>
    </location>
    <ligand>
        <name>substrate</name>
    </ligand>
</feature>
<dbReference type="RefSeq" id="WP_206584749.1">
    <property type="nucleotide sequence ID" value="NZ_JAFKCU010000001.1"/>
</dbReference>
<dbReference type="InterPro" id="IPR018520">
    <property type="entry name" value="UPP_synth-like_CS"/>
</dbReference>
<feature type="binding site" evidence="2">
    <location>
        <position position="32"/>
    </location>
    <ligand>
        <name>Mg(2+)</name>
        <dbReference type="ChEBI" id="CHEBI:18420"/>
    </ligand>
</feature>
<dbReference type="EC" id="2.5.1.-" evidence="2"/>
<comment type="function">
    <text evidence="2">Catalyzes the condensation of isopentenyl diphosphate (IPP) with allylic pyrophosphates generating different type of terpenoids.</text>
</comment>
<comment type="cofactor">
    <cofactor evidence="2">
        <name>Mg(2+)</name>
        <dbReference type="ChEBI" id="CHEBI:18420"/>
    </cofactor>
    <text evidence="2">Binds 2 magnesium ions per subunit.</text>
</comment>
<proteinExistence type="inferred from homology"/>
<feature type="binding site" evidence="2">
    <location>
        <position position="45"/>
    </location>
    <ligand>
        <name>substrate</name>
    </ligand>
</feature>
<protein>
    <recommendedName>
        <fullName evidence="2">Isoprenyl transferase</fullName>
        <ecNumber evidence="2">2.5.1.-</ecNumber>
    </recommendedName>
</protein>
<comment type="similarity">
    <text evidence="2">Belongs to the UPP synthase family.</text>
</comment>
<feature type="binding site" evidence="2">
    <location>
        <position position="219"/>
    </location>
    <ligand>
        <name>Mg(2+)</name>
        <dbReference type="ChEBI" id="CHEBI:18420"/>
    </ligand>
</feature>
<dbReference type="HAMAP" id="MF_01139">
    <property type="entry name" value="ISPT"/>
    <property type="match status" value="1"/>
</dbReference>
<dbReference type="Pfam" id="PF01255">
    <property type="entry name" value="Prenyltransf"/>
    <property type="match status" value="1"/>
</dbReference>
<dbReference type="Proteomes" id="UP000664480">
    <property type="component" value="Unassembled WGS sequence"/>
</dbReference>
<dbReference type="NCBIfam" id="TIGR00055">
    <property type="entry name" value="uppS"/>
    <property type="match status" value="1"/>
</dbReference>
<feature type="binding site" evidence="2">
    <location>
        <position position="83"/>
    </location>
    <ligand>
        <name>substrate</name>
    </ligand>
</feature>
<keyword evidence="1 2" id="KW-0808">Transferase</keyword>
<keyword evidence="4" id="KW-1185">Reference proteome</keyword>
<dbReference type="SUPFAM" id="SSF64005">
    <property type="entry name" value="Undecaprenyl diphosphate synthase"/>
    <property type="match status" value="1"/>
</dbReference>
<dbReference type="GO" id="GO:0016740">
    <property type="term" value="F:transferase activity"/>
    <property type="evidence" value="ECO:0007669"/>
    <property type="project" value="UniProtKB-KW"/>
</dbReference>
<organism evidence="3 4">
    <name type="scientific">Algoriphagus pacificus</name>
    <dbReference type="NCBI Taxonomy" id="2811234"/>
    <lineage>
        <taxon>Bacteria</taxon>
        <taxon>Pseudomonadati</taxon>
        <taxon>Bacteroidota</taxon>
        <taxon>Cytophagia</taxon>
        <taxon>Cytophagales</taxon>
        <taxon>Cyclobacteriaceae</taxon>
        <taxon>Algoriphagus</taxon>
    </lineage>
</organism>
<accession>A0ABS3CAK2</accession>
<evidence type="ECO:0000256" key="2">
    <source>
        <dbReference type="HAMAP-Rule" id="MF_01139"/>
    </source>
</evidence>
<dbReference type="PANTHER" id="PTHR10291:SF0">
    <property type="entry name" value="DEHYDRODOLICHYL DIPHOSPHATE SYNTHASE 2"/>
    <property type="match status" value="1"/>
</dbReference>
<dbReference type="InterPro" id="IPR036424">
    <property type="entry name" value="UPP_synth-like_sf"/>
</dbReference>
<reference evidence="3 4" key="1">
    <citation type="submission" date="2021-03" db="EMBL/GenBank/DDBJ databases">
        <title>novel species isolated from a fishpond in China.</title>
        <authorList>
            <person name="Lu H."/>
            <person name="Cai Z."/>
        </authorList>
    </citation>
    <scope>NUCLEOTIDE SEQUENCE [LARGE SCALE GENOMIC DNA]</scope>
    <source>
        <strain evidence="3 4">YJ13C</strain>
    </source>
</reference>
<keyword evidence="2" id="KW-0479">Metal-binding</keyword>
<feature type="binding site" evidence="2">
    <location>
        <begin position="77"/>
        <end position="79"/>
    </location>
    <ligand>
        <name>substrate</name>
    </ligand>
</feature>
<comment type="caution">
    <text evidence="3">The sequence shown here is derived from an EMBL/GenBank/DDBJ whole genome shotgun (WGS) entry which is preliminary data.</text>
</comment>
<dbReference type="InterPro" id="IPR001441">
    <property type="entry name" value="UPP_synth-like"/>
</dbReference>
<dbReference type="PANTHER" id="PTHR10291">
    <property type="entry name" value="DEHYDRODOLICHYL DIPHOSPHATE SYNTHASE FAMILY MEMBER"/>
    <property type="match status" value="1"/>
</dbReference>
<evidence type="ECO:0000256" key="1">
    <source>
        <dbReference type="ARBA" id="ARBA00022679"/>
    </source>
</evidence>
<dbReference type="EMBL" id="JAFKCU010000001">
    <property type="protein sequence ID" value="MBN7814083.1"/>
    <property type="molecule type" value="Genomic_DNA"/>
</dbReference>
<feature type="active site" description="Proton acceptor" evidence="2">
    <location>
        <position position="80"/>
    </location>
</feature>
<feature type="active site" evidence="2">
    <location>
        <position position="32"/>
    </location>
</feature>
<keyword evidence="2" id="KW-0460">Magnesium</keyword>
<feature type="binding site" evidence="2">
    <location>
        <begin position="206"/>
        <end position="208"/>
    </location>
    <ligand>
        <name>substrate</name>
    </ligand>
</feature>